<keyword evidence="2" id="KW-0547">Nucleotide-binding</keyword>
<dbReference type="OMA" id="YVIDHRL"/>
<dbReference type="InterPro" id="IPR006073">
    <property type="entry name" value="GTP-bd"/>
</dbReference>
<evidence type="ECO:0000313" key="6">
    <source>
        <dbReference type="Proteomes" id="UP000030680"/>
    </source>
</evidence>
<dbReference type="SUPFAM" id="SSF54814">
    <property type="entry name" value="Prokaryotic type KH domain (KH-domain type II)"/>
    <property type="match status" value="1"/>
</dbReference>
<dbReference type="Pfam" id="PF01926">
    <property type="entry name" value="MMR_HSR1"/>
    <property type="match status" value="1"/>
</dbReference>
<dbReference type="Gene3D" id="3.40.50.300">
    <property type="entry name" value="P-loop containing nucleotide triphosphate hydrolases"/>
    <property type="match status" value="1"/>
</dbReference>
<dbReference type="InterPro" id="IPR005662">
    <property type="entry name" value="GTPase_Era-like"/>
</dbReference>
<feature type="domain" description="G" evidence="4">
    <location>
        <begin position="191"/>
        <end position="307"/>
    </location>
</feature>
<dbReference type="GO" id="GO:0019843">
    <property type="term" value="F:rRNA binding"/>
    <property type="evidence" value="ECO:0007669"/>
    <property type="project" value="TreeGrafter"/>
</dbReference>
<dbReference type="PANTHER" id="PTHR42698:SF1">
    <property type="entry name" value="GTPASE ERA, MITOCHONDRIAL"/>
    <property type="match status" value="1"/>
</dbReference>
<keyword evidence="3" id="KW-0342">GTP-binding</keyword>
<dbReference type="KEGG" id="gsl:Gasu_42710"/>
<dbReference type="GO" id="GO:0043024">
    <property type="term" value="F:ribosomal small subunit binding"/>
    <property type="evidence" value="ECO:0007669"/>
    <property type="project" value="TreeGrafter"/>
</dbReference>
<reference evidence="6" key="1">
    <citation type="journal article" date="2013" name="Science">
        <title>Gene transfer from bacteria and archaea facilitated evolution of an extremophilic eukaryote.</title>
        <authorList>
            <person name="Schonknecht G."/>
            <person name="Chen W.H."/>
            <person name="Ternes C.M."/>
            <person name="Barbier G.G."/>
            <person name="Shrestha R.P."/>
            <person name="Stanke M."/>
            <person name="Brautigam A."/>
            <person name="Baker B.J."/>
            <person name="Banfield J.F."/>
            <person name="Garavito R.M."/>
            <person name="Carr K."/>
            <person name="Wilkerson C."/>
            <person name="Rensing S.A."/>
            <person name="Gagneul D."/>
            <person name="Dickenson N.E."/>
            <person name="Oesterhelt C."/>
            <person name="Lercher M.J."/>
            <person name="Weber A.P."/>
        </authorList>
    </citation>
    <scope>NUCLEOTIDE SEQUENCE [LARGE SCALE GENOMIC DNA]</scope>
    <source>
        <strain evidence="6">074W</strain>
    </source>
</reference>
<keyword evidence="6" id="KW-1185">Reference proteome</keyword>
<dbReference type="PANTHER" id="PTHR42698">
    <property type="entry name" value="GTPASE ERA"/>
    <property type="match status" value="1"/>
</dbReference>
<evidence type="ECO:0000313" key="5">
    <source>
        <dbReference type="EMBL" id="EME28271.1"/>
    </source>
</evidence>
<dbReference type="EMBL" id="KB454522">
    <property type="protein sequence ID" value="EME28271.1"/>
    <property type="molecule type" value="Genomic_DNA"/>
</dbReference>
<dbReference type="OrthoDB" id="8954335at2759"/>
<dbReference type="InterPro" id="IPR027417">
    <property type="entry name" value="P-loop_NTPase"/>
</dbReference>
<dbReference type="SUPFAM" id="SSF52540">
    <property type="entry name" value="P-loop containing nucleoside triphosphate hydrolases"/>
    <property type="match status" value="1"/>
</dbReference>
<dbReference type="AlphaFoldDB" id="M2VYA2"/>
<dbReference type="Gene3D" id="3.30.300.20">
    <property type="match status" value="1"/>
</dbReference>
<dbReference type="InterPro" id="IPR009019">
    <property type="entry name" value="KH_sf_prok-type"/>
</dbReference>
<dbReference type="RefSeq" id="XP_005704791.1">
    <property type="nucleotide sequence ID" value="XM_005704734.1"/>
</dbReference>
<evidence type="ECO:0000259" key="4">
    <source>
        <dbReference type="Pfam" id="PF01926"/>
    </source>
</evidence>
<evidence type="ECO:0000256" key="3">
    <source>
        <dbReference type="ARBA" id="ARBA00023134"/>
    </source>
</evidence>
<dbReference type="GeneID" id="17087124"/>
<dbReference type="eggNOG" id="KOG1423">
    <property type="taxonomic scope" value="Eukaryota"/>
</dbReference>
<dbReference type="Proteomes" id="UP000030680">
    <property type="component" value="Unassembled WGS sequence"/>
</dbReference>
<organism evidence="5 6">
    <name type="scientific">Galdieria sulphuraria</name>
    <name type="common">Red alga</name>
    <dbReference type="NCBI Taxonomy" id="130081"/>
    <lineage>
        <taxon>Eukaryota</taxon>
        <taxon>Rhodophyta</taxon>
        <taxon>Bangiophyceae</taxon>
        <taxon>Galdieriales</taxon>
        <taxon>Galdieriaceae</taxon>
        <taxon>Galdieria</taxon>
    </lineage>
</organism>
<proteinExistence type="inferred from homology"/>
<dbReference type="PRINTS" id="PR00326">
    <property type="entry name" value="GTP1OBG"/>
</dbReference>
<comment type="similarity">
    <text evidence="1">Belongs to the TRAFAC class TrmE-Era-EngA-EngB-Septin-like GTPase superfamily. Era GTPase family.</text>
</comment>
<dbReference type="Gramene" id="EME28271">
    <property type="protein sequence ID" value="EME28271"/>
    <property type="gene ID" value="Gasu_42710"/>
</dbReference>
<evidence type="ECO:0000256" key="2">
    <source>
        <dbReference type="ARBA" id="ARBA00022741"/>
    </source>
</evidence>
<evidence type="ECO:0000256" key="1">
    <source>
        <dbReference type="ARBA" id="ARBA00007921"/>
    </source>
</evidence>
<dbReference type="STRING" id="130081.M2VYA2"/>
<gene>
    <name evidence="5" type="ORF">Gasu_42710</name>
</gene>
<dbReference type="InterPro" id="IPR005225">
    <property type="entry name" value="Small_GTP-bd"/>
</dbReference>
<accession>M2VYA2</accession>
<dbReference type="CDD" id="cd22534">
    <property type="entry name" value="KH-II_Era"/>
    <property type="match status" value="1"/>
</dbReference>
<dbReference type="InterPro" id="IPR015946">
    <property type="entry name" value="KH_dom-like_a/b"/>
</dbReference>
<name>M2VYA2_GALSU</name>
<sequence>MKSHLSVVFKRYMSILSRKHITWKPVGYNNNNNNSGIVSHSLKKITWTKERPKVEPSQQVQVTYEPIPTKKPTKPHKASMLVTTKRKQSNDDFTVHFANTVDVETKEDLSHVERPVHQEEEDSMIYQTLYRGDNIMQLTEKEYLKFRGIVGKLFRSGEKDQRLLLPCAVTEPFMETSIVSVPIEQQKTASVAVIGLPNAGKSTLLNRLLGNKVVAVSRKRNTTRKTHSVYVTRDEKQLLIYDTPGMIGSDDAAKVHHERAFLVAAWNAAWNADVCFVIVDCSCRIAREATKRMLIELKQRMEEQGKEFIRNILTQQEAESIQKNEVREEQIRSNNKQVWILGLNKVDHLANRQYLPDMAKEFYDTFPFAMSFMISAKKDKGIDHVRDFLFEMCRPGPWLSPLAIPYGGSFVDMMEDILREKLLHCVHFEVPYHAKFQLESCKLISSGVIAIEERMLLERKSQIGMVLGPRGSNLKWIQRAAERDLSQSWKLPVILYLNVKSESS</sequence>
<dbReference type="NCBIfam" id="TIGR00231">
    <property type="entry name" value="small_GTP"/>
    <property type="match status" value="1"/>
</dbReference>
<dbReference type="GO" id="GO:0005525">
    <property type="term" value="F:GTP binding"/>
    <property type="evidence" value="ECO:0007669"/>
    <property type="project" value="UniProtKB-KW"/>
</dbReference>
<protein>
    <submittedName>
        <fullName evidence="5">GTP-binding protein Era</fullName>
    </submittedName>
</protein>
<dbReference type="GO" id="GO:0000028">
    <property type="term" value="P:ribosomal small subunit assembly"/>
    <property type="evidence" value="ECO:0007669"/>
    <property type="project" value="TreeGrafter"/>
</dbReference>